<dbReference type="HOGENOM" id="CLU_3299257_0_0_1"/>
<dbReference type="InParanoid" id="G2Y2L7"/>
<dbReference type="AlphaFoldDB" id="G2Y2L7"/>
<reference evidence="2" key="1">
    <citation type="journal article" date="2011" name="PLoS Genet.">
        <title>Genomic analysis of the necrotrophic fungal pathogens Sclerotinia sclerotiorum and Botrytis cinerea.</title>
        <authorList>
            <person name="Amselem J."/>
            <person name="Cuomo C.A."/>
            <person name="van Kan J.A."/>
            <person name="Viaud M."/>
            <person name="Benito E.P."/>
            <person name="Couloux A."/>
            <person name="Coutinho P.M."/>
            <person name="de Vries R.P."/>
            <person name="Dyer P.S."/>
            <person name="Fillinger S."/>
            <person name="Fournier E."/>
            <person name="Gout L."/>
            <person name="Hahn M."/>
            <person name="Kohn L."/>
            <person name="Lapalu N."/>
            <person name="Plummer K.M."/>
            <person name="Pradier J.M."/>
            <person name="Quevillon E."/>
            <person name="Sharon A."/>
            <person name="Simon A."/>
            <person name="ten Have A."/>
            <person name="Tudzynski B."/>
            <person name="Tudzynski P."/>
            <person name="Wincker P."/>
            <person name="Andrew M."/>
            <person name="Anthouard V."/>
            <person name="Beever R.E."/>
            <person name="Beffa R."/>
            <person name="Benoit I."/>
            <person name="Bouzid O."/>
            <person name="Brault B."/>
            <person name="Chen Z."/>
            <person name="Choquer M."/>
            <person name="Collemare J."/>
            <person name="Cotton P."/>
            <person name="Danchin E.G."/>
            <person name="Da Silva C."/>
            <person name="Gautier A."/>
            <person name="Giraud C."/>
            <person name="Giraud T."/>
            <person name="Gonzalez C."/>
            <person name="Grossetete S."/>
            <person name="Guldener U."/>
            <person name="Henrissat B."/>
            <person name="Howlett B.J."/>
            <person name="Kodira C."/>
            <person name="Kretschmer M."/>
            <person name="Lappartient A."/>
            <person name="Leroch M."/>
            <person name="Levis C."/>
            <person name="Mauceli E."/>
            <person name="Neuveglise C."/>
            <person name="Oeser B."/>
            <person name="Pearson M."/>
            <person name="Poulain J."/>
            <person name="Poussereau N."/>
            <person name="Quesneville H."/>
            <person name="Rascle C."/>
            <person name="Schumacher J."/>
            <person name="Segurens B."/>
            <person name="Sexton A."/>
            <person name="Silva E."/>
            <person name="Sirven C."/>
            <person name="Soanes D.M."/>
            <person name="Talbot N.J."/>
            <person name="Templeton M."/>
            <person name="Yandava C."/>
            <person name="Yarden O."/>
            <person name="Zeng Q."/>
            <person name="Rollins J.A."/>
            <person name="Lebrun M.H."/>
            <person name="Dickman M."/>
        </authorList>
    </citation>
    <scope>NUCLEOTIDE SEQUENCE [LARGE SCALE GENOMIC DNA]</scope>
    <source>
        <strain evidence="2">T4</strain>
    </source>
</reference>
<gene>
    <name evidence="1" type="ORF">BofuT4_uP114460.1</name>
</gene>
<organism evidence="1 2">
    <name type="scientific">Botryotinia fuckeliana (strain T4)</name>
    <name type="common">Noble rot fungus</name>
    <name type="synonym">Botrytis cinerea</name>
    <dbReference type="NCBI Taxonomy" id="999810"/>
    <lineage>
        <taxon>Eukaryota</taxon>
        <taxon>Fungi</taxon>
        <taxon>Dikarya</taxon>
        <taxon>Ascomycota</taxon>
        <taxon>Pezizomycotina</taxon>
        <taxon>Leotiomycetes</taxon>
        <taxon>Helotiales</taxon>
        <taxon>Sclerotiniaceae</taxon>
        <taxon>Botrytis</taxon>
    </lineage>
</organism>
<accession>G2Y2L7</accession>
<evidence type="ECO:0000313" key="2">
    <source>
        <dbReference type="Proteomes" id="UP000008177"/>
    </source>
</evidence>
<protein>
    <submittedName>
        <fullName evidence="1">Uncharacterized protein</fullName>
    </submittedName>
</protein>
<dbReference type="EMBL" id="FQ790284">
    <property type="protein sequence ID" value="CCD46907.1"/>
    <property type="molecule type" value="Genomic_DNA"/>
</dbReference>
<evidence type="ECO:0000313" key="1">
    <source>
        <dbReference type="EMBL" id="CCD46907.1"/>
    </source>
</evidence>
<name>G2Y2L7_BOTF4</name>
<dbReference type="Proteomes" id="UP000008177">
    <property type="component" value="Unplaced contigs"/>
</dbReference>
<proteinExistence type="predicted"/>
<sequence length="40" mass="4544">MYDTPLIATKGICQERQSYNEIHLFDNVPCILCSMLTPQG</sequence>